<keyword evidence="1" id="KW-1133">Transmembrane helix</keyword>
<protein>
    <submittedName>
        <fullName evidence="2">Uncharacterized protein</fullName>
    </submittedName>
</protein>
<dbReference type="OrthoDB" id="2947143at2759"/>
<dbReference type="Proteomes" id="UP000217790">
    <property type="component" value="Unassembled WGS sequence"/>
</dbReference>
<feature type="transmembrane region" description="Helical" evidence="1">
    <location>
        <begin position="142"/>
        <end position="161"/>
    </location>
</feature>
<evidence type="ECO:0000256" key="1">
    <source>
        <dbReference type="SAM" id="Phobius"/>
    </source>
</evidence>
<dbReference type="AlphaFoldDB" id="A0A2H3EDH2"/>
<keyword evidence="1" id="KW-0472">Membrane</keyword>
<name>A0A2H3EDH2_ARMGA</name>
<reference evidence="3" key="1">
    <citation type="journal article" date="2017" name="Nat. Ecol. Evol.">
        <title>Genome expansion and lineage-specific genetic innovations in the forest pathogenic fungi Armillaria.</title>
        <authorList>
            <person name="Sipos G."/>
            <person name="Prasanna A.N."/>
            <person name="Walter M.C."/>
            <person name="O'Connor E."/>
            <person name="Balint B."/>
            <person name="Krizsan K."/>
            <person name="Kiss B."/>
            <person name="Hess J."/>
            <person name="Varga T."/>
            <person name="Slot J."/>
            <person name="Riley R."/>
            <person name="Boka B."/>
            <person name="Rigling D."/>
            <person name="Barry K."/>
            <person name="Lee J."/>
            <person name="Mihaltcheva S."/>
            <person name="LaButti K."/>
            <person name="Lipzen A."/>
            <person name="Waldron R."/>
            <person name="Moloney N.M."/>
            <person name="Sperisen C."/>
            <person name="Kredics L."/>
            <person name="Vagvoelgyi C."/>
            <person name="Patrignani A."/>
            <person name="Fitzpatrick D."/>
            <person name="Nagy I."/>
            <person name="Doyle S."/>
            <person name="Anderson J.B."/>
            <person name="Grigoriev I.V."/>
            <person name="Gueldener U."/>
            <person name="Muensterkoetter M."/>
            <person name="Nagy L.G."/>
        </authorList>
    </citation>
    <scope>NUCLEOTIDE SEQUENCE [LARGE SCALE GENOMIC DNA]</scope>
    <source>
        <strain evidence="3">Ar21-2</strain>
    </source>
</reference>
<dbReference type="EMBL" id="KZ293645">
    <property type="protein sequence ID" value="PBL01653.1"/>
    <property type="molecule type" value="Genomic_DNA"/>
</dbReference>
<evidence type="ECO:0000313" key="2">
    <source>
        <dbReference type="EMBL" id="PBL01653.1"/>
    </source>
</evidence>
<proteinExistence type="predicted"/>
<feature type="transmembrane region" description="Helical" evidence="1">
    <location>
        <begin position="64"/>
        <end position="90"/>
    </location>
</feature>
<feature type="transmembrane region" description="Helical" evidence="1">
    <location>
        <begin position="31"/>
        <end position="52"/>
    </location>
</feature>
<sequence>MATQTAIPPDLTDDDKAVVFQNLDVILNSRILYALLFGLYTGTLAVTLWSIFITNKCWQIRRVLAIVIILLHALTTIEFAADISYIRSAFIENGQNFWTVYLKLAGAGQAVFWESGISASLSTLLADLYMIWCCWMVWGQRWYIGLLPMLSLVSAIVSRIMETYYANIDAQPAQARSNLFMRLYLSLNLATTLSCTLLIIYRITIVAGVRRGTGSLYSIALILDLALSTHYDNGSYYLDIIGAIAKGVAPTLLVGRAAAGHTRPNDTSDESTVSALHFRMASSEPVITSLRESAMQRTVLEMDIEAQSEQSDELVVVEERNDATSLTTNN</sequence>
<keyword evidence="1" id="KW-0812">Transmembrane</keyword>
<gene>
    <name evidence="2" type="ORF">ARMGADRAFT_1071181</name>
</gene>
<keyword evidence="3" id="KW-1185">Reference proteome</keyword>
<accession>A0A2H3EDH2</accession>
<feature type="transmembrane region" description="Helical" evidence="1">
    <location>
        <begin position="110"/>
        <end position="130"/>
    </location>
</feature>
<dbReference type="InParanoid" id="A0A2H3EDH2"/>
<organism evidence="2 3">
    <name type="scientific">Armillaria gallica</name>
    <name type="common">Bulbous honey fungus</name>
    <name type="synonym">Armillaria bulbosa</name>
    <dbReference type="NCBI Taxonomy" id="47427"/>
    <lineage>
        <taxon>Eukaryota</taxon>
        <taxon>Fungi</taxon>
        <taxon>Dikarya</taxon>
        <taxon>Basidiomycota</taxon>
        <taxon>Agaricomycotina</taxon>
        <taxon>Agaricomycetes</taxon>
        <taxon>Agaricomycetidae</taxon>
        <taxon>Agaricales</taxon>
        <taxon>Marasmiineae</taxon>
        <taxon>Physalacriaceae</taxon>
        <taxon>Armillaria</taxon>
    </lineage>
</organism>
<evidence type="ECO:0000313" key="3">
    <source>
        <dbReference type="Proteomes" id="UP000217790"/>
    </source>
</evidence>
<feature type="transmembrane region" description="Helical" evidence="1">
    <location>
        <begin position="181"/>
        <end position="201"/>
    </location>
</feature>